<reference evidence="2 3" key="1">
    <citation type="submission" date="2023-09" db="EMBL/GenBank/DDBJ databases">
        <authorList>
            <person name="Wang M."/>
        </authorList>
    </citation>
    <scope>NUCLEOTIDE SEQUENCE [LARGE SCALE GENOMIC DNA]</scope>
    <source>
        <strain evidence="2">GT-2023</strain>
        <tissue evidence="2">Liver</tissue>
    </source>
</reference>
<evidence type="ECO:0000313" key="3">
    <source>
        <dbReference type="Proteomes" id="UP001558613"/>
    </source>
</evidence>
<protein>
    <submittedName>
        <fullName evidence="2">Uncharacterized protein</fullName>
    </submittedName>
</protein>
<sequence length="86" mass="9257">MKKPQQPQMKGSGVPGVEMKNKRVSGPCCTLQSRVGPQGGEHWREASSAPCFNGITTAYKEREGGNAAPLLSRPPSGFELLNKMMP</sequence>
<comment type="caution">
    <text evidence="2">The sequence shown here is derived from an EMBL/GenBank/DDBJ whole genome shotgun (WGS) entry which is preliminary data.</text>
</comment>
<evidence type="ECO:0000256" key="1">
    <source>
        <dbReference type="SAM" id="MobiDB-lite"/>
    </source>
</evidence>
<keyword evidence="3" id="KW-1185">Reference proteome</keyword>
<accession>A0ABR3LM62</accession>
<dbReference type="EMBL" id="JAYMGO010000020">
    <property type="protein sequence ID" value="KAL1253985.1"/>
    <property type="molecule type" value="Genomic_DNA"/>
</dbReference>
<evidence type="ECO:0000313" key="2">
    <source>
        <dbReference type="EMBL" id="KAL1253985.1"/>
    </source>
</evidence>
<feature type="region of interest" description="Disordered" evidence="1">
    <location>
        <begin position="1"/>
        <end position="24"/>
    </location>
</feature>
<feature type="region of interest" description="Disordered" evidence="1">
    <location>
        <begin position="65"/>
        <end position="86"/>
    </location>
</feature>
<organism evidence="2 3">
    <name type="scientific">Cirrhinus molitorella</name>
    <name type="common">mud carp</name>
    <dbReference type="NCBI Taxonomy" id="172907"/>
    <lineage>
        <taxon>Eukaryota</taxon>
        <taxon>Metazoa</taxon>
        <taxon>Chordata</taxon>
        <taxon>Craniata</taxon>
        <taxon>Vertebrata</taxon>
        <taxon>Euteleostomi</taxon>
        <taxon>Actinopterygii</taxon>
        <taxon>Neopterygii</taxon>
        <taxon>Teleostei</taxon>
        <taxon>Ostariophysi</taxon>
        <taxon>Cypriniformes</taxon>
        <taxon>Cyprinidae</taxon>
        <taxon>Labeoninae</taxon>
        <taxon>Labeonini</taxon>
        <taxon>Cirrhinus</taxon>
    </lineage>
</organism>
<dbReference type="Proteomes" id="UP001558613">
    <property type="component" value="Unassembled WGS sequence"/>
</dbReference>
<name>A0ABR3LM62_9TELE</name>
<gene>
    <name evidence="2" type="ORF">QQF64_016214</name>
</gene>
<proteinExistence type="predicted"/>